<dbReference type="InterPro" id="IPR008927">
    <property type="entry name" value="6-PGluconate_DH-like_C_sf"/>
</dbReference>
<dbReference type="InterPro" id="IPR006109">
    <property type="entry name" value="G3P_DH_NAD-dep_C"/>
</dbReference>
<dbReference type="InterPro" id="IPR013328">
    <property type="entry name" value="6PGD_dom2"/>
</dbReference>
<keyword evidence="13" id="KW-0963">Cytoplasm</keyword>
<feature type="binding site" evidence="15">
    <location>
        <begin position="263"/>
        <end position="264"/>
    </location>
    <ligand>
        <name>substrate</name>
    </ligand>
</feature>
<dbReference type="GO" id="GO:0008654">
    <property type="term" value="P:phospholipid biosynthetic process"/>
    <property type="evidence" value="ECO:0007669"/>
    <property type="project" value="UniProtKB-KW"/>
</dbReference>
<comment type="catalytic activity">
    <reaction evidence="13">
        <text>sn-glycerol 3-phosphate + NAD(+) = dihydroxyacetone phosphate + NADH + H(+)</text>
        <dbReference type="Rhea" id="RHEA:11092"/>
        <dbReference type="ChEBI" id="CHEBI:15378"/>
        <dbReference type="ChEBI" id="CHEBI:57540"/>
        <dbReference type="ChEBI" id="CHEBI:57597"/>
        <dbReference type="ChEBI" id="CHEBI:57642"/>
        <dbReference type="ChEBI" id="CHEBI:57945"/>
        <dbReference type="EC" id="1.1.1.94"/>
    </reaction>
</comment>
<comment type="caution">
    <text evidence="13">Lacks conserved residue(s) required for the propagation of feature annotation.</text>
</comment>
<comment type="similarity">
    <text evidence="1 13 17">Belongs to the NAD-dependent glycerol-3-phosphate dehydrogenase family.</text>
</comment>
<evidence type="ECO:0000313" key="21">
    <source>
        <dbReference type="Proteomes" id="UP000625976"/>
    </source>
</evidence>
<feature type="binding site" evidence="16">
    <location>
        <position position="148"/>
    </location>
    <ligand>
        <name>NAD(+)</name>
        <dbReference type="ChEBI" id="CHEBI:57540"/>
    </ligand>
</feature>
<evidence type="ECO:0000256" key="2">
    <source>
        <dbReference type="ARBA" id="ARBA00022516"/>
    </source>
</evidence>
<feature type="binding site" evidence="13">
    <location>
        <position position="262"/>
    </location>
    <ligand>
        <name>sn-glycerol 3-phosphate</name>
        <dbReference type="ChEBI" id="CHEBI:57597"/>
    </ligand>
</feature>
<keyword evidence="3 13" id="KW-0521">NADP</keyword>
<feature type="binding site" evidence="13">
    <location>
        <position position="116"/>
    </location>
    <ligand>
        <name>NADPH</name>
        <dbReference type="ChEBI" id="CHEBI:57783"/>
    </ligand>
</feature>
<dbReference type="GO" id="GO:0005829">
    <property type="term" value="C:cytosol"/>
    <property type="evidence" value="ECO:0007669"/>
    <property type="project" value="TreeGrafter"/>
</dbReference>
<dbReference type="PANTHER" id="PTHR11728:SF1">
    <property type="entry name" value="GLYCEROL-3-PHOSPHATE DEHYDROGENASE [NAD(+)] 2, CHLOROPLASTIC"/>
    <property type="match status" value="1"/>
</dbReference>
<dbReference type="Proteomes" id="UP000625976">
    <property type="component" value="Unassembled WGS sequence"/>
</dbReference>
<feature type="binding site" evidence="15">
    <location>
        <position position="116"/>
    </location>
    <ligand>
        <name>substrate</name>
    </ligand>
</feature>
<feature type="binding site" evidence="13">
    <location>
        <position position="22"/>
    </location>
    <ligand>
        <name>NADPH</name>
        <dbReference type="ChEBI" id="CHEBI:57783"/>
    </ligand>
</feature>
<evidence type="ECO:0000256" key="7">
    <source>
        <dbReference type="ARBA" id="ARBA00023209"/>
    </source>
</evidence>
<feature type="binding site" evidence="13">
    <location>
        <position position="144"/>
    </location>
    <ligand>
        <name>sn-glycerol 3-phosphate</name>
        <dbReference type="ChEBI" id="CHEBI:57597"/>
    </ligand>
</feature>
<comment type="caution">
    <text evidence="20">The sequence shown here is derived from an EMBL/GenBank/DDBJ whole genome shotgun (WGS) entry which is preliminary data.</text>
</comment>
<keyword evidence="7 13" id="KW-0594">Phospholipid biosynthesis</keyword>
<feature type="binding site" evidence="13">
    <location>
        <position position="42"/>
    </location>
    <ligand>
        <name>NADPH</name>
        <dbReference type="ChEBI" id="CHEBI:57783"/>
    </ligand>
</feature>
<evidence type="ECO:0000256" key="16">
    <source>
        <dbReference type="PIRSR" id="PIRSR000114-3"/>
    </source>
</evidence>
<evidence type="ECO:0000256" key="14">
    <source>
        <dbReference type="PIRSR" id="PIRSR000114-1"/>
    </source>
</evidence>
<organism evidence="20 21">
    <name type="scientific">Bizionia arctica</name>
    <dbReference type="NCBI Taxonomy" id="1495645"/>
    <lineage>
        <taxon>Bacteria</taxon>
        <taxon>Pseudomonadati</taxon>
        <taxon>Bacteroidota</taxon>
        <taxon>Flavobacteriia</taxon>
        <taxon>Flavobacteriales</taxon>
        <taxon>Flavobacteriaceae</taxon>
        <taxon>Bizionia</taxon>
    </lineage>
</organism>
<dbReference type="NCBIfam" id="NF000940">
    <property type="entry name" value="PRK00094.1-2"/>
    <property type="match status" value="1"/>
</dbReference>
<dbReference type="AlphaFoldDB" id="A0A917GCP8"/>
<dbReference type="InterPro" id="IPR036291">
    <property type="entry name" value="NAD(P)-bd_dom_sf"/>
</dbReference>
<sequence length="343" mass="37041">MTIENNKIKHMKLNVGILGAGSWGTTVASLTAKNNDSILWARNEKTVQEINEEHTNKKYLPGAKLNKNLKASSSIEETVKNADVIVVGIPSQNFREVLRAAKPHIRPWVPIVSLSKGLELDTKMRMTQIIEQELPGHPAGVLTGPNLAKEIHAGQAAAAVIAMVDKTIAKQLQKVFSTGLFRVYTNNDVIGCELGGALKNIMAIATGMGDGANAGDNTRAALITRGLSELTRLGTAMGGRRRTFSGLAGMGDLVATCSSSKSRNHHVGFQIGQGKNLEQIIEEMDEVAEGVKTAKVVMELANDYKVDMPISREVYKVLYEGNTVYDAFRGLIKMESGSEKEPG</sequence>
<dbReference type="InterPro" id="IPR006168">
    <property type="entry name" value="G3P_DH_NAD-dep"/>
</dbReference>
<feature type="binding site" evidence="16">
    <location>
        <begin position="19"/>
        <end position="24"/>
    </location>
    <ligand>
        <name>NAD(+)</name>
        <dbReference type="ChEBI" id="CHEBI:57540"/>
    </ligand>
</feature>
<feature type="binding site" evidence="13">
    <location>
        <position position="289"/>
    </location>
    <ligand>
        <name>NADPH</name>
        <dbReference type="ChEBI" id="CHEBI:57783"/>
    </ligand>
</feature>
<dbReference type="GO" id="GO:0047952">
    <property type="term" value="F:glycerol-3-phosphate dehydrogenase [NAD(P)+] activity"/>
    <property type="evidence" value="ECO:0007669"/>
    <property type="project" value="UniProtKB-UniRule"/>
</dbReference>
<dbReference type="NCBIfam" id="NF000942">
    <property type="entry name" value="PRK00094.1-4"/>
    <property type="match status" value="1"/>
</dbReference>
<feature type="binding site" evidence="13">
    <location>
        <position position="263"/>
    </location>
    <ligand>
        <name>sn-glycerol 3-phosphate</name>
        <dbReference type="ChEBI" id="CHEBI:57597"/>
    </ligand>
</feature>
<evidence type="ECO:0000256" key="15">
    <source>
        <dbReference type="PIRSR" id="PIRSR000114-2"/>
    </source>
</evidence>
<keyword evidence="2 13" id="KW-0444">Lipid biosynthesis</keyword>
<feature type="binding site" evidence="13">
    <location>
        <position position="148"/>
    </location>
    <ligand>
        <name>NADPH</name>
        <dbReference type="ChEBI" id="CHEBI:57783"/>
    </ligand>
</feature>
<dbReference type="PROSITE" id="PS00957">
    <property type="entry name" value="NAD_G3PDH"/>
    <property type="match status" value="1"/>
</dbReference>
<evidence type="ECO:0000256" key="8">
    <source>
        <dbReference type="ARBA" id="ARBA00023264"/>
    </source>
</evidence>
<dbReference type="EC" id="1.1.1.94" evidence="10 13"/>
<feature type="binding site" evidence="13">
    <location>
        <position position="116"/>
    </location>
    <ligand>
        <name>sn-glycerol 3-phosphate</name>
        <dbReference type="ChEBI" id="CHEBI:57597"/>
    </ligand>
</feature>
<evidence type="ECO:0000259" key="19">
    <source>
        <dbReference type="Pfam" id="PF07479"/>
    </source>
</evidence>
<feature type="binding site" evidence="13">
    <location>
        <position position="264"/>
    </location>
    <ligand>
        <name>sn-glycerol 3-phosphate</name>
        <dbReference type="ChEBI" id="CHEBI:57597"/>
    </ligand>
</feature>
<feature type="binding site" evidence="13">
    <location>
        <position position="263"/>
    </location>
    <ligand>
        <name>NADPH</name>
        <dbReference type="ChEBI" id="CHEBI:57783"/>
    </ligand>
</feature>
<dbReference type="PIRSF" id="PIRSF000114">
    <property type="entry name" value="Glycerol-3-P_dh"/>
    <property type="match status" value="1"/>
</dbReference>
<dbReference type="PANTHER" id="PTHR11728">
    <property type="entry name" value="GLYCEROL-3-PHOSPHATE DEHYDROGENASE"/>
    <property type="match status" value="1"/>
</dbReference>
<evidence type="ECO:0000256" key="12">
    <source>
        <dbReference type="ARBA" id="ARBA00080511"/>
    </source>
</evidence>
<feature type="binding site" evidence="16">
    <location>
        <position position="263"/>
    </location>
    <ligand>
        <name>NAD(+)</name>
        <dbReference type="ChEBI" id="CHEBI:57540"/>
    </ligand>
</feature>
<evidence type="ECO:0000256" key="3">
    <source>
        <dbReference type="ARBA" id="ARBA00022857"/>
    </source>
</evidence>
<evidence type="ECO:0000256" key="4">
    <source>
        <dbReference type="ARBA" id="ARBA00023002"/>
    </source>
</evidence>
<dbReference type="Pfam" id="PF07479">
    <property type="entry name" value="NAD_Gly3P_dh_C"/>
    <property type="match status" value="1"/>
</dbReference>
<reference evidence="20" key="2">
    <citation type="submission" date="2020-09" db="EMBL/GenBank/DDBJ databases">
        <authorList>
            <person name="Sun Q."/>
            <person name="Zhou Y."/>
        </authorList>
    </citation>
    <scope>NUCLEOTIDE SEQUENCE</scope>
    <source>
        <strain evidence="20">CGMCC 1.12751</strain>
    </source>
</reference>
<dbReference type="HAMAP" id="MF_00394">
    <property type="entry name" value="NAD_Glyc3P_dehydrog"/>
    <property type="match status" value="1"/>
</dbReference>
<dbReference type="FunFam" id="1.10.1040.10:FF:000001">
    <property type="entry name" value="Glycerol-3-phosphate dehydrogenase [NAD(P)+]"/>
    <property type="match status" value="1"/>
</dbReference>
<keyword evidence="5 13" id="KW-0520">NAD</keyword>
<evidence type="ECO:0000256" key="5">
    <source>
        <dbReference type="ARBA" id="ARBA00023027"/>
    </source>
</evidence>
<dbReference type="GO" id="GO:0046167">
    <property type="term" value="P:glycerol-3-phosphate biosynthetic process"/>
    <property type="evidence" value="ECO:0007669"/>
    <property type="project" value="UniProtKB-UniRule"/>
</dbReference>
<feature type="binding site" evidence="13">
    <location>
        <position position="23"/>
    </location>
    <ligand>
        <name>NADPH</name>
        <dbReference type="ChEBI" id="CHEBI:57783"/>
    </ligand>
</feature>
<keyword evidence="6 13" id="KW-0443">Lipid metabolism</keyword>
<dbReference type="GO" id="GO:0006650">
    <property type="term" value="P:glycerophospholipid metabolic process"/>
    <property type="evidence" value="ECO:0007669"/>
    <property type="project" value="UniProtKB-UniRule"/>
</dbReference>
<dbReference type="Gene3D" id="1.10.1040.10">
    <property type="entry name" value="N-(1-d-carboxylethyl)-l-norvaline Dehydrogenase, domain 2"/>
    <property type="match status" value="1"/>
</dbReference>
<accession>A0A917GCP8</accession>
<evidence type="ECO:0000256" key="1">
    <source>
        <dbReference type="ARBA" id="ARBA00011009"/>
    </source>
</evidence>
<reference evidence="20" key="1">
    <citation type="journal article" date="2014" name="Int. J. Syst. Evol. Microbiol.">
        <title>Complete genome sequence of Corynebacterium casei LMG S-19264T (=DSM 44701T), isolated from a smear-ripened cheese.</title>
        <authorList>
            <consortium name="US DOE Joint Genome Institute (JGI-PGF)"/>
            <person name="Walter F."/>
            <person name="Albersmeier A."/>
            <person name="Kalinowski J."/>
            <person name="Ruckert C."/>
        </authorList>
    </citation>
    <scope>NUCLEOTIDE SEQUENCE</scope>
    <source>
        <strain evidence="20">CGMCC 1.12751</strain>
    </source>
</reference>
<dbReference type="InterPro" id="IPR011128">
    <property type="entry name" value="G3P_DH_NAD-dep_N"/>
</dbReference>
<feature type="binding site" evidence="13">
    <location>
        <position position="199"/>
    </location>
    <ligand>
        <name>sn-glycerol 3-phosphate</name>
        <dbReference type="ChEBI" id="CHEBI:57597"/>
    </ligand>
</feature>
<gene>
    <name evidence="13 20" type="primary">gpsA</name>
    <name evidence="20" type="ORF">GCM10010976_06220</name>
</gene>
<dbReference type="NCBIfam" id="NF009098">
    <property type="entry name" value="PRK12439.1"/>
    <property type="match status" value="1"/>
</dbReference>
<evidence type="ECO:0000256" key="17">
    <source>
        <dbReference type="RuleBase" id="RU000437"/>
    </source>
</evidence>
<feature type="binding site" evidence="13">
    <location>
        <position position="287"/>
    </location>
    <ligand>
        <name>NADPH</name>
        <dbReference type="ChEBI" id="CHEBI:57783"/>
    </ligand>
</feature>
<evidence type="ECO:0000313" key="20">
    <source>
        <dbReference type="EMBL" id="GGG37271.1"/>
    </source>
</evidence>
<dbReference type="SUPFAM" id="SSF48179">
    <property type="entry name" value="6-phosphogluconate dehydrogenase C-terminal domain-like"/>
    <property type="match status" value="1"/>
</dbReference>
<dbReference type="FunFam" id="3.40.50.720:FF:000019">
    <property type="entry name" value="Glycerol-3-phosphate dehydrogenase [NAD(P)+]"/>
    <property type="match status" value="1"/>
</dbReference>
<feature type="domain" description="Glycerol-3-phosphate dehydrogenase NAD-dependent C-terminal" evidence="19">
    <location>
        <begin position="188"/>
        <end position="327"/>
    </location>
</feature>
<comment type="pathway">
    <text evidence="13">Membrane lipid metabolism; glycerophospholipid metabolism.</text>
</comment>
<evidence type="ECO:0000256" key="10">
    <source>
        <dbReference type="ARBA" id="ARBA00066687"/>
    </source>
</evidence>
<feature type="binding site" evidence="13">
    <location>
        <position position="59"/>
    </location>
    <ligand>
        <name>NADPH</name>
        <dbReference type="ChEBI" id="CHEBI:57783"/>
    </ligand>
</feature>
<dbReference type="Gene3D" id="3.40.50.720">
    <property type="entry name" value="NAD(P)-binding Rossmann-like Domain"/>
    <property type="match status" value="1"/>
</dbReference>
<comment type="subcellular location">
    <subcellularLocation>
        <location evidence="13">Cytoplasm</location>
    </subcellularLocation>
</comment>
<dbReference type="PRINTS" id="PR00077">
    <property type="entry name" value="GPDHDRGNASE"/>
</dbReference>
<dbReference type="EMBL" id="BMFQ01000001">
    <property type="protein sequence ID" value="GGG37271.1"/>
    <property type="molecule type" value="Genomic_DNA"/>
</dbReference>
<feature type="domain" description="Glycerol-3-phosphate dehydrogenase NAD-dependent N-terminal" evidence="18">
    <location>
        <begin position="15"/>
        <end position="168"/>
    </location>
</feature>
<dbReference type="GO" id="GO:0046168">
    <property type="term" value="P:glycerol-3-phosphate catabolic process"/>
    <property type="evidence" value="ECO:0007669"/>
    <property type="project" value="InterPro"/>
</dbReference>
<protein>
    <recommendedName>
        <fullName evidence="11 13">Glycerol-3-phosphate dehydrogenase [NAD(P)+]</fullName>
        <ecNumber evidence="10 13">1.1.1.94</ecNumber>
    </recommendedName>
    <alternativeName>
        <fullName evidence="13">NAD(P)(+)-dependent glycerol-3-phosphate dehydrogenase</fullName>
    </alternativeName>
    <alternativeName>
        <fullName evidence="12 13">NAD(P)H-dependent dihydroxyacetone-phosphate reductase</fullName>
    </alternativeName>
</protein>
<keyword evidence="21" id="KW-1185">Reference proteome</keyword>
<dbReference type="SUPFAM" id="SSF51735">
    <property type="entry name" value="NAD(P)-binding Rossmann-fold domains"/>
    <property type="match status" value="1"/>
</dbReference>
<proteinExistence type="inferred from homology"/>
<evidence type="ECO:0000256" key="6">
    <source>
        <dbReference type="ARBA" id="ARBA00023098"/>
    </source>
</evidence>
<feature type="binding site" evidence="13">
    <location>
        <position position="252"/>
    </location>
    <ligand>
        <name>sn-glycerol 3-phosphate</name>
        <dbReference type="ChEBI" id="CHEBI:57597"/>
    </ligand>
</feature>
<dbReference type="GO" id="GO:0005975">
    <property type="term" value="P:carbohydrate metabolic process"/>
    <property type="evidence" value="ECO:0007669"/>
    <property type="project" value="InterPro"/>
</dbReference>
<evidence type="ECO:0000256" key="11">
    <source>
        <dbReference type="ARBA" id="ARBA00069372"/>
    </source>
</evidence>
<keyword evidence="4 13" id="KW-0560">Oxidoreductase</keyword>
<keyword evidence="13" id="KW-0547">Nucleotide-binding</keyword>
<name>A0A917GCP8_9FLAO</name>
<comment type="catalytic activity">
    <reaction evidence="9">
        <text>sn-glycerol 3-phosphate + NADP(+) = dihydroxyacetone phosphate + NADPH + H(+)</text>
        <dbReference type="Rhea" id="RHEA:11096"/>
        <dbReference type="ChEBI" id="CHEBI:15378"/>
        <dbReference type="ChEBI" id="CHEBI:57597"/>
        <dbReference type="ChEBI" id="CHEBI:57642"/>
        <dbReference type="ChEBI" id="CHEBI:57783"/>
        <dbReference type="ChEBI" id="CHEBI:58349"/>
        <dbReference type="EC" id="1.1.1.94"/>
    </reaction>
    <physiologicalReaction direction="right-to-left" evidence="9">
        <dbReference type="Rhea" id="RHEA:11098"/>
    </physiologicalReaction>
</comment>
<evidence type="ECO:0000259" key="18">
    <source>
        <dbReference type="Pfam" id="PF01210"/>
    </source>
</evidence>
<evidence type="ECO:0000256" key="13">
    <source>
        <dbReference type="HAMAP-Rule" id="MF_00394"/>
    </source>
</evidence>
<dbReference type="Pfam" id="PF01210">
    <property type="entry name" value="NAD_Gly3P_dh_N"/>
    <property type="match status" value="1"/>
</dbReference>
<keyword evidence="8 13" id="KW-1208">Phospholipid metabolism</keyword>
<evidence type="ECO:0000256" key="9">
    <source>
        <dbReference type="ARBA" id="ARBA00052716"/>
    </source>
</evidence>
<feature type="active site" description="Proton acceptor" evidence="13 14">
    <location>
        <position position="199"/>
    </location>
</feature>
<comment type="function">
    <text evidence="13">Catalyzes the reduction of the glycolytic intermediate dihydroxyacetone phosphate (DHAP) to sn-glycerol 3-phosphate (G3P), the key precursor for phospholipid synthesis.</text>
</comment>
<dbReference type="GO" id="GO:0051287">
    <property type="term" value="F:NAD binding"/>
    <property type="evidence" value="ECO:0007669"/>
    <property type="project" value="InterPro"/>
</dbReference>